<gene>
    <name evidence="5" type="ORF">ACFOOL_12490</name>
</gene>
<protein>
    <submittedName>
        <fullName evidence="5">Glycosyltransferase family 4 protein</fullName>
        <ecNumber evidence="5">2.4.-.-</ecNumber>
    </submittedName>
</protein>
<dbReference type="Pfam" id="PF13439">
    <property type="entry name" value="Glyco_transf_4"/>
    <property type="match status" value="1"/>
</dbReference>
<keyword evidence="1 5" id="KW-0328">Glycosyltransferase</keyword>
<dbReference type="InterPro" id="IPR001296">
    <property type="entry name" value="Glyco_trans_1"/>
</dbReference>
<dbReference type="EC" id="2.4.-.-" evidence="5"/>
<dbReference type="Proteomes" id="UP001595613">
    <property type="component" value="Unassembled WGS sequence"/>
</dbReference>
<evidence type="ECO:0000313" key="6">
    <source>
        <dbReference type="Proteomes" id="UP001595613"/>
    </source>
</evidence>
<feature type="domain" description="Glycosyltransferase subfamily 4-like N-terminal" evidence="4">
    <location>
        <begin position="13"/>
        <end position="170"/>
    </location>
</feature>
<evidence type="ECO:0000313" key="5">
    <source>
        <dbReference type="EMBL" id="MFC3705577.1"/>
    </source>
</evidence>
<feature type="domain" description="Glycosyl transferase family 1" evidence="3">
    <location>
        <begin position="186"/>
        <end position="344"/>
    </location>
</feature>
<dbReference type="PANTHER" id="PTHR12526">
    <property type="entry name" value="GLYCOSYLTRANSFERASE"/>
    <property type="match status" value="1"/>
</dbReference>
<evidence type="ECO:0000259" key="4">
    <source>
        <dbReference type="Pfam" id="PF13439"/>
    </source>
</evidence>
<comment type="caution">
    <text evidence="5">The sequence shown here is derived from an EMBL/GenBank/DDBJ whole genome shotgun (WGS) entry which is preliminary data.</text>
</comment>
<name>A0ABV7X331_9HYPH</name>
<dbReference type="GO" id="GO:0016757">
    <property type="term" value="F:glycosyltransferase activity"/>
    <property type="evidence" value="ECO:0007669"/>
    <property type="project" value="UniProtKB-KW"/>
</dbReference>
<dbReference type="InterPro" id="IPR028098">
    <property type="entry name" value="Glyco_trans_4-like_N"/>
</dbReference>
<keyword evidence="6" id="KW-1185">Reference proteome</keyword>
<evidence type="ECO:0000256" key="1">
    <source>
        <dbReference type="ARBA" id="ARBA00022676"/>
    </source>
</evidence>
<dbReference type="PANTHER" id="PTHR12526:SF510">
    <property type="entry name" value="D-INOSITOL 3-PHOSPHATE GLYCOSYLTRANSFERASE"/>
    <property type="match status" value="1"/>
</dbReference>
<keyword evidence="2 5" id="KW-0808">Transferase</keyword>
<accession>A0ABV7X331</accession>
<dbReference type="SUPFAM" id="SSF53756">
    <property type="entry name" value="UDP-Glycosyltransferase/glycogen phosphorylase"/>
    <property type="match status" value="1"/>
</dbReference>
<evidence type="ECO:0000256" key="2">
    <source>
        <dbReference type="ARBA" id="ARBA00022679"/>
    </source>
</evidence>
<dbReference type="CDD" id="cd03820">
    <property type="entry name" value="GT4_AmsD-like"/>
    <property type="match status" value="1"/>
</dbReference>
<organism evidence="5 6">
    <name type="scientific">Devosia honganensis</name>
    <dbReference type="NCBI Taxonomy" id="1610527"/>
    <lineage>
        <taxon>Bacteria</taxon>
        <taxon>Pseudomonadati</taxon>
        <taxon>Pseudomonadota</taxon>
        <taxon>Alphaproteobacteria</taxon>
        <taxon>Hyphomicrobiales</taxon>
        <taxon>Devosiaceae</taxon>
        <taxon>Devosia</taxon>
    </lineage>
</organism>
<sequence length="380" mass="41612">MKVNLVCYSLHGGGAERVTVNLADAWAEQGHEVVITLCTPAEEIEYHPDPRVTVDSIGKPPAPWGAPIVSTLWRLAALRRHLRRNGADIVVAMQGNIAIETALASLSTTHRVIGCEHNHPDYAVQGRVWNALRPLAYRRLDALTTLTQGGAAALRRQVPGRDVVIMPNAVRWPMQDSGEGPDPETLVPGDHRLILSAGRLTAAKAYGELIRAFATVAGRHPDCTLVLLGEGEQRDALTALVRELRLETRILLPGRAGNMSRWYRRADLFAMSSAWEGLPMVMLEAMSHGVPVASYDFDFGARDIVRHGVDGLLVPRGDLPGLAEAMAAMLAEDGMREKMGQEATSIRERFGEREILRAWDELFARVLVQRPNAAGGSRSR</sequence>
<reference evidence="6" key="1">
    <citation type="journal article" date="2019" name="Int. J. Syst. Evol. Microbiol.">
        <title>The Global Catalogue of Microorganisms (GCM) 10K type strain sequencing project: providing services to taxonomists for standard genome sequencing and annotation.</title>
        <authorList>
            <consortium name="The Broad Institute Genomics Platform"/>
            <consortium name="The Broad Institute Genome Sequencing Center for Infectious Disease"/>
            <person name="Wu L."/>
            <person name="Ma J."/>
        </authorList>
    </citation>
    <scope>NUCLEOTIDE SEQUENCE [LARGE SCALE GENOMIC DNA]</scope>
    <source>
        <strain evidence="6">KCTC 42281</strain>
    </source>
</reference>
<proteinExistence type="predicted"/>
<dbReference type="Pfam" id="PF00534">
    <property type="entry name" value="Glycos_transf_1"/>
    <property type="match status" value="1"/>
</dbReference>
<evidence type="ECO:0000259" key="3">
    <source>
        <dbReference type="Pfam" id="PF00534"/>
    </source>
</evidence>
<dbReference type="Gene3D" id="3.40.50.2000">
    <property type="entry name" value="Glycogen Phosphorylase B"/>
    <property type="match status" value="2"/>
</dbReference>
<dbReference type="EMBL" id="JBHRYD010000010">
    <property type="protein sequence ID" value="MFC3705577.1"/>
    <property type="molecule type" value="Genomic_DNA"/>
</dbReference>
<dbReference type="RefSeq" id="WP_380097439.1">
    <property type="nucleotide sequence ID" value="NZ_JBHRYD010000010.1"/>
</dbReference>